<dbReference type="RefSeq" id="WP_285882616.1">
    <property type="nucleotide sequence ID" value="NZ_JARFYN010000045.1"/>
</dbReference>
<organism evidence="2 3">
    <name type="scientific">Rhizobium calliandrae</name>
    <dbReference type="NCBI Taxonomy" id="1312182"/>
    <lineage>
        <taxon>Bacteria</taxon>
        <taxon>Pseudomonadati</taxon>
        <taxon>Pseudomonadota</taxon>
        <taxon>Alphaproteobacteria</taxon>
        <taxon>Hyphomicrobiales</taxon>
        <taxon>Rhizobiaceae</taxon>
        <taxon>Rhizobium/Agrobacterium group</taxon>
        <taxon>Rhizobium</taxon>
    </lineage>
</organism>
<protein>
    <submittedName>
        <fullName evidence="2">Uncharacterized protein</fullName>
    </submittedName>
</protein>
<evidence type="ECO:0000313" key="3">
    <source>
        <dbReference type="Proteomes" id="UP001172630"/>
    </source>
</evidence>
<feature type="region of interest" description="Disordered" evidence="1">
    <location>
        <begin position="408"/>
        <end position="444"/>
    </location>
</feature>
<gene>
    <name evidence="2" type="ORF">PY650_26770</name>
</gene>
<dbReference type="EMBL" id="JARFYN010000045">
    <property type="protein sequence ID" value="MDL2409173.1"/>
    <property type="molecule type" value="Genomic_DNA"/>
</dbReference>
<evidence type="ECO:0000313" key="2">
    <source>
        <dbReference type="EMBL" id="MDL2409173.1"/>
    </source>
</evidence>
<dbReference type="Proteomes" id="UP001172630">
    <property type="component" value="Unassembled WGS sequence"/>
</dbReference>
<name>A0ABT7KML1_9HYPH</name>
<comment type="caution">
    <text evidence="2">The sequence shown here is derived from an EMBL/GenBank/DDBJ whole genome shotgun (WGS) entry which is preliminary data.</text>
</comment>
<accession>A0ABT7KML1</accession>
<keyword evidence="3" id="KW-1185">Reference proteome</keyword>
<proteinExistence type="predicted"/>
<reference evidence="2" key="1">
    <citation type="submission" date="2023-06" db="EMBL/GenBank/DDBJ databases">
        <title>Phylogenetic Diversity of Rhizobium strains.</title>
        <authorList>
            <person name="Moura F.T."/>
            <person name="Helene L.C.F."/>
            <person name="Hungria M."/>
        </authorList>
    </citation>
    <scope>NUCLEOTIDE SEQUENCE</scope>
    <source>
        <strain evidence="2">CCGE524</strain>
    </source>
</reference>
<sequence length="444" mass="48747">MTRVWASADFEQRIDERVLALSCQPALTFHALLNALPSVYPTVVLQSISRLSESGLIDPNMVGALQTQASVRDDTMRVTRTMLPLPHPVEYEWRFCPDTSQHLLEVADEMACTGTPIILFGTPGVAVEALHLPINRRLIFIGENNSVTQRLKALNDAAEQALNLQFCASPYPQMGAGAVIVDPPWYLDFVKPMLAIAAHTVGVGGLVFISLPPEGVRPSAAEDQATLIRRAGRLGLRLHSVKPLSLHYETPFFEQNALSAAGIGAARRWRRGDLFIFEKVRIATTDSSLFVSRKREWSEFTIGRMRLFVRRSAPARCSSALSSLVEGDILPTVSRRDPQRRNSSVVTSGNRFFASSNPELVAEAALSLCKSEFNGGSRQPLWSNNIEAAEVERIADVLKRLSDQEAAEERATLPSSPFSEGLTCKYGSTNFSKGLPEVRSGPTT</sequence>
<evidence type="ECO:0000256" key="1">
    <source>
        <dbReference type="SAM" id="MobiDB-lite"/>
    </source>
</evidence>